<evidence type="ECO:0000313" key="1">
    <source>
        <dbReference type="EMBL" id="MBD7995288.1"/>
    </source>
</evidence>
<dbReference type="Proteomes" id="UP000609874">
    <property type="component" value="Unassembled WGS sequence"/>
</dbReference>
<accession>A0ABR8URX1</accession>
<evidence type="ECO:0008006" key="3">
    <source>
        <dbReference type="Google" id="ProtNLM"/>
    </source>
</evidence>
<reference evidence="1 2" key="1">
    <citation type="submission" date="2020-08" db="EMBL/GenBank/DDBJ databases">
        <title>A Genomic Blueprint of the Chicken Gut Microbiome.</title>
        <authorList>
            <person name="Gilroy R."/>
            <person name="Ravi A."/>
            <person name="Getino M."/>
            <person name="Pursley I."/>
            <person name="Horton D.L."/>
            <person name="Alikhan N.-F."/>
            <person name="Baker D."/>
            <person name="Gharbi K."/>
            <person name="Hall N."/>
            <person name="Watson M."/>
            <person name="Adriaenssens E.M."/>
            <person name="Foster-Nyarko E."/>
            <person name="Jarju S."/>
            <person name="Secka A."/>
            <person name="Antonio M."/>
            <person name="Oren A."/>
            <person name="Chaudhuri R."/>
            <person name="La Ragione R.M."/>
            <person name="Hildebrand F."/>
            <person name="Pallen M.J."/>
        </authorList>
    </citation>
    <scope>NUCLEOTIDE SEQUENCE [LARGE SCALE GENOMIC DNA]</scope>
    <source>
        <strain evidence="1 2">Sa2CUA1</strain>
    </source>
</reference>
<sequence>MAVNPRSPQLLTRRRRVTVILTAGAAAAATALYLLVLAGTSGEDRPLREHCTAAVNDSSWQLTPEQTANAATIAAVAVTRGLPPRAASIALATAVQESGLRNIDYGDEAGPDSRGLFQQRPSQGWGTEEQIMDPVYAANAFYDVLVKVPGYQELPITAAAQTVQRSAYPDAYADHEPEGRAFASALTGQSPAALTCVLNPATSAGNAESVLAALSTLYGTQQAVVLGDVLLVGASGEYGWSLAHWAVANARALGINEVSYDSRTWSRGTGEWAGSDASASQVAVHVAPVGAG</sequence>
<evidence type="ECO:0000313" key="2">
    <source>
        <dbReference type="Proteomes" id="UP000609874"/>
    </source>
</evidence>
<protein>
    <recommendedName>
        <fullName evidence="3">Heavy metal transporter</fullName>
    </recommendedName>
</protein>
<gene>
    <name evidence="1" type="ORF">H9639_08270</name>
</gene>
<dbReference type="EMBL" id="JACSQD010000003">
    <property type="protein sequence ID" value="MBD7995288.1"/>
    <property type="molecule type" value="Genomic_DNA"/>
</dbReference>
<organism evidence="1 2">
    <name type="scientific">Arthrobacter gallicola</name>
    <dbReference type="NCBI Taxonomy" id="2762225"/>
    <lineage>
        <taxon>Bacteria</taxon>
        <taxon>Bacillati</taxon>
        <taxon>Actinomycetota</taxon>
        <taxon>Actinomycetes</taxon>
        <taxon>Micrococcales</taxon>
        <taxon>Micrococcaceae</taxon>
        <taxon>Arthrobacter</taxon>
    </lineage>
</organism>
<proteinExistence type="predicted"/>
<keyword evidence="2" id="KW-1185">Reference proteome</keyword>
<name>A0ABR8URX1_9MICC</name>
<comment type="caution">
    <text evidence="1">The sequence shown here is derived from an EMBL/GenBank/DDBJ whole genome shotgun (WGS) entry which is preliminary data.</text>
</comment>